<dbReference type="EMBL" id="BPLR01006546">
    <property type="protein sequence ID" value="GIY10632.1"/>
    <property type="molecule type" value="Genomic_DNA"/>
</dbReference>
<comment type="caution">
    <text evidence="1">The sequence shown here is derived from an EMBL/GenBank/DDBJ whole genome shotgun (WGS) entry which is preliminary data.</text>
</comment>
<accession>A0AAV4QR91</accession>
<name>A0AAV4QR91_CAEEX</name>
<gene>
    <name evidence="1" type="ORF">CEXT_141931</name>
</gene>
<organism evidence="1 2">
    <name type="scientific">Caerostris extrusa</name>
    <name type="common">Bark spider</name>
    <name type="synonym">Caerostris bankana</name>
    <dbReference type="NCBI Taxonomy" id="172846"/>
    <lineage>
        <taxon>Eukaryota</taxon>
        <taxon>Metazoa</taxon>
        <taxon>Ecdysozoa</taxon>
        <taxon>Arthropoda</taxon>
        <taxon>Chelicerata</taxon>
        <taxon>Arachnida</taxon>
        <taxon>Araneae</taxon>
        <taxon>Araneomorphae</taxon>
        <taxon>Entelegynae</taxon>
        <taxon>Araneoidea</taxon>
        <taxon>Araneidae</taxon>
        <taxon>Caerostris</taxon>
    </lineage>
</organism>
<protein>
    <submittedName>
        <fullName evidence="1">Uncharacterized protein</fullName>
    </submittedName>
</protein>
<keyword evidence="2" id="KW-1185">Reference proteome</keyword>
<reference evidence="1 2" key="1">
    <citation type="submission" date="2021-06" db="EMBL/GenBank/DDBJ databases">
        <title>Caerostris extrusa draft genome.</title>
        <authorList>
            <person name="Kono N."/>
            <person name="Arakawa K."/>
        </authorList>
    </citation>
    <scope>NUCLEOTIDE SEQUENCE [LARGE SCALE GENOMIC DNA]</scope>
</reference>
<sequence>MTHDIVTGPASFKTGFEMFEQAEICSLRLRRFLLERWREGGREYRLTATVSPNESREDQNTYLWTGFLKNGRYKPGGS</sequence>
<proteinExistence type="predicted"/>
<evidence type="ECO:0000313" key="1">
    <source>
        <dbReference type="EMBL" id="GIY10632.1"/>
    </source>
</evidence>
<dbReference type="Proteomes" id="UP001054945">
    <property type="component" value="Unassembled WGS sequence"/>
</dbReference>
<dbReference type="AlphaFoldDB" id="A0AAV4QR91"/>
<evidence type="ECO:0000313" key="2">
    <source>
        <dbReference type="Proteomes" id="UP001054945"/>
    </source>
</evidence>